<dbReference type="Pfam" id="PF14344">
    <property type="entry name" value="DUF4397"/>
    <property type="match status" value="1"/>
</dbReference>
<organism evidence="4 5">
    <name type="scientific">Clostridium butyricum</name>
    <dbReference type="NCBI Taxonomy" id="1492"/>
    <lineage>
        <taxon>Bacteria</taxon>
        <taxon>Bacillati</taxon>
        <taxon>Bacillota</taxon>
        <taxon>Clostridia</taxon>
        <taxon>Eubacteriales</taxon>
        <taxon>Clostridiaceae</taxon>
        <taxon>Clostridium</taxon>
    </lineage>
</organism>
<evidence type="ECO:0000259" key="1">
    <source>
        <dbReference type="Pfam" id="PF14344"/>
    </source>
</evidence>
<dbReference type="EMBL" id="LRDH01000107">
    <property type="protein sequence ID" value="PPV14599.1"/>
    <property type="molecule type" value="Genomic_DNA"/>
</dbReference>
<proteinExistence type="predicted"/>
<dbReference type="AlphaFoldDB" id="A0A2S7FAL2"/>
<reference evidence="3 7" key="3">
    <citation type="submission" date="2020-01" db="EMBL/GenBank/DDBJ databases">
        <title>Genome sequence of a 1,3-propanediol producer, Clostridium butyricum S3.</title>
        <authorList>
            <person name="Zhou J."/>
        </authorList>
    </citation>
    <scope>NUCLEOTIDE SEQUENCE [LARGE SCALE GENOMIC DNA]</scope>
    <source>
        <strain evidence="3 7">S3</strain>
    </source>
</reference>
<dbReference type="EMBL" id="BKBC01000005">
    <property type="protein sequence ID" value="GEQ20057.1"/>
    <property type="molecule type" value="Genomic_DNA"/>
</dbReference>
<dbReference type="InterPro" id="IPR025510">
    <property type="entry name" value="DUF4397"/>
</dbReference>
<dbReference type="RefSeq" id="WP_027637158.1">
    <property type="nucleotide sequence ID" value="NZ_BKBC01000005.1"/>
</dbReference>
<gene>
    <name evidence="4" type="ORF">AWN73_02490</name>
    <name evidence="2" type="ORF">CBU02nite_05630</name>
    <name evidence="3" type="ORF">GND98_001180</name>
</gene>
<sequence>MFLFRDSLPKLKGYVRFIHNIPDAPNIDIYFNDKIIFTGLSFGNVTHYIPISPETYSVKLVKSGSQDKPYINEPLQVLPDSISTINITFEDNKIAFFSVDDSHTMYNPFLSYVRFINLAPTAPLLSLRLPDDRVLFNETSYLETNNYYPTSPGVYNFIVSTSDGNFSKYISDIHLTPNLYITIYMIGLYDKTPPLGYILVKDGLKTPRHKK</sequence>
<dbReference type="EMBL" id="WOFV02000002">
    <property type="protein sequence ID" value="NAS16519.1"/>
    <property type="molecule type" value="Genomic_DNA"/>
</dbReference>
<name>A0A2S7FAL2_CLOBU</name>
<evidence type="ECO:0000313" key="4">
    <source>
        <dbReference type="EMBL" id="PPV14599.1"/>
    </source>
</evidence>
<accession>A0A2S7FAL2</accession>
<evidence type="ECO:0000313" key="5">
    <source>
        <dbReference type="Proteomes" id="UP000238081"/>
    </source>
</evidence>
<feature type="domain" description="DUF4397" evidence="1">
    <location>
        <begin position="14"/>
        <end position="126"/>
    </location>
</feature>
<comment type="caution">
    <text evidence="4">The sequence shown here is derived from an EMBL/GenBank/DDBJ whole genome shotgun (WGS) entry which is preliminary data.</text>
</comment>
<reference evidence="4 5" key="1">
    <citation type="submission" date="2016-01" db="EMBL/GenBank/DDBJ databases">
        <title>Characterization of the Clostridium difficile lineages that are prevalent in Hong Kong and China.</title>
        <authorList>
            <person name="Kwok J.S.-L."/>
            <person name="Lam W.-Y."/>
            <person name="Ip M."/>
            <person name="Chan T.-F."/>
            <person name="Hawkey P.M."/>
            <person name="Tsui S.K.-W."/>
        </authorList>
    </citation>
    <scope>NUCLEOTIDE SEQUENCE [LARGE SCALE GENOMIC DNA]</scope>
    <source>
        <strain evidence="4 5">300064</strain>
    </source>
</reference>
<evidence type="ECO:0000313" key="2">
    <source>
        <dbReference type="EMBL" id="GEQ20057.1"/>
    </source>
</evidence>
<reference evidence="2 6" key="2">
    <citation type="submission" date="2019-07" db="EMBL/GenBank/DDBJ databases">
        <title>Whole genome shotgun sequence of Clostridium butyricum NBRC 3858.</title>
        <authorList>
            <person name="Hosoyama A."/>
            <person name="Uohara A."/>
            <person name="Ohji S."/>
            <person name="Ichikawa N."/>
        </authorList>
    </citation>
    <scope>NUCLEOTIDE SEQUENCE [LARGE SCALE GENOMIC DNA]</scope>
    <source>
        <strain evidence="2 6">NBRC 3858</strain>
    </source>
</reference>
<dbReference type="Proteomes" id="UP000321089">
    <property type="component" value="Unassembled WGS sequence"/>
</dbReference>
<evidence type="ECO:0000313" key="3">
    <source>
        <dbReference type="EMBL" id="NAS16519.1"/>
    </source>
</evidence>
<dbReference type="Proteomes" id="UP000238081">
    <property type="component" value="Unassembled WGS sequence"/>
</dbReference>
<evidence type="ECO:0000313" key="7">
    <source>
        <dbReference type="Proteomes" id="UP000474042"/>
    </source>
</evidence>
<protein>
    <submittedName>
        <fullName evidence="3">DUF4397 domain-containing protein</fullName>
    </submittedName>
</protein>
<dbReference type="KEGG" id="cbut:ATN24_04675"/>
<dbReference type="Proteomes" id="UP000474042">
    <property type="component" value="Unassembled WGS sequence"/>
</dbReference>
<dbReference type="OrthoDB" id="9783299at2"/>
<evidence type="ECO:0000313" key="6">
    <source>
        <dbReference type="Proteomes" id="UP000321089"/>
    </source>
</evidence>